<dbReference type="Pfam" id="PF04892">
    <property type="entry name" value="VanZ"/>
    <property type="match status" value="1"/>
</dbReference>
<dbReference type="Proteomes" id="UP000095651">
    <property type="component" value="Unassembled WGS sequence"/>
</dbReference>
<feature type="transmembrane region" description="Helical" evidence="1">
    <location>
        <begin position="86"/>
        <end position="107"/>
    </location>
</feature>
<feature type="transmembrane region" description="Helical" evidence="1">
    <location>
        <begin position="145"/>
        <end position="162"/>
    </location>
</feature>
<proteinExistence type="predicted"/>
<feature type="domain" description="VanZ-like" evidence="2">
    <location>
        <begin position="34"/>
        <end position="162"/>
    </location>
</feature>
<feature type="transmembrane region" description="Helical" evidence="1">
    <location>
        <begin position="29"/>
        <end position="47"/>
    </location>
</feature>
<gene>
    <name evidence="3" type="ORF">ERS852407_02375</name>
</gene>
<evidence type="ECO:0000259" key="2">
    <source>
        <dbReference type="Pfam" id="PF04892"/>
    </source>
</evidence>
<dbReference type="AlphaFoldDB" id="A0A174DZ55"/>
<keyword evidence="1" id="KW-0472">Membrane</keyword>
<dbReference type="InterPro" id="IPR006976">
    <property type="entry name" value="VanZ-like"/>
</dbReference>
<sequence>MALFCLRENPRSLFNGAFMIKNTTKRQKLGWVIFIVYLIFLAYFLFFSEDFGRGSHLQEEYAYNLVPFKEIRRFIVYWHVVGIRSFLLNIVGNVVGFMPFGFFLPVISRRSRHWYNTVLLSFLFSLCIETVQLVWKVGSFDVDDMILNTLGGLLGFVFYKIVQTIRVRRKRRAAAEKSILH</sequence>
<dbReference type="InterPro" id="IPR053150">
    <property type="entry name" value="Teicoplanin_resist-assoc"/>
</dbReference>
<evidence type="ECO:0000256" key="1">
    <source>
        <dbReference type="SAM" id="Phobius"/>
    </source>
</evidence>
<accession>A0A174DZ55</accession>
<reference evidence="3 4" key="1">
    <citation type="submission" date="2015-09" db="EMBL/GenBank/DDBJ databases">
        <authorList>
            <consortium name="Pathogen Informatics"/>
        </authorList>
    </citation>
    <scope>NUCLEOTIDE SEQUENCE [LARGE SCALE GENOMIC DNA]</scope>
    <source>
        <strain evidence="3 4">2789STDY5608850</strain>
    </source>
</reference>
<feature type="transmembrane region" description="Helical" evidence="1">
    <location>
        <begin position="114"/>
        <end position="133"/>
    </location>
</feature>
<dbReference type="EMBL" id="CYZE01000005">
    <property type="protein sequence ID" value="CUO29345.1"/>
    <property type="molecule type" value="Genomic_DNA"/>
</dbReference>
<evidence type="ECO:0000313" key="3">
    <source>
        <dbReference type="EMBL" id="CUO29345.1"/>
    </source>
</evidence>
<dbReference type="PANTHER" id="PTHR36834:SF1">
    <property type="entry name" value="INTEGRAL MEMBRANE PROTEIN"/>
    <property type="match status" value="1"/>
</dbReference>
<dbReference type="PANTHER" id="PTHR36834">
    <property type="entry name" value="MEMBRANE PROTEIN-RELATED"/>
    <property type="match status" value="1"/>
</dbReference>
<name>A0A174DZ55_9FIRM</name>
<protein>
    <submittedName>
        <fullName evidence="3">VanZ family protein</fullName>
    </submittedName>
</protein>
<evidence type="ECO:0000313" key="4">
    <source>
        <dbReference type="Proteomes" id="UP000095651"/>
    </source>
</evidence>
<keyword evidence="1" id="KW-1133">Transmembrane helix</keyword>
<organism evidence="3 4">
    <name type="scientific">Hungatella hathewayi</name>
    <dbReference type="NCBI Taxonomy" id="154046"/>
    <lineage>
        <taxon>Bacteria</taxon>
        <taxon>Bacillati</taxon>
        <taxon>Bacillota</taxon>
        <taxon>Clostridia</taxon>
        <taxon>Lachnospirales</taxon>
        <taxon>Lachnospiraceae</taxon>
        <taxon>Hungatella</taxon>
    </lineage>
</organism>
<keyword evidence="1" id="KW-0812">Transmembrane</keyword>